<dbReference type="EMBL" id="RKLX01000001">
    <property type="protein sequence ID" value="TGD20480.1"/>
    <property type="molecule type" value="Genomic_DNA"/>
</dbReference>
<organism evidence="3 4">
    <name type="scientific">Levilactobacillus suantsaiihabitans</name>
    <dbReference type="NCBI Taxonomy" id="2487722"/>
    <lineage>
        <taxon>Bacteria</taxon>
        <taxon>Bacillati</taxon>
        <taxon>Bacillota</taxon>
        <taxon>Bacilli</taxon>
        <taxon>Lactobacillales</taxon>
        <taxon>Lactobacillaceae</taxon>
        <taxon>Levilactobacillus</taxon>
    </lineage>
</organism>
<protein>
    <submittedName>
        <fullName evidence="3">AbrB family transcriptional regulator</fullName>
    </submittedName>
</protein>
<dbReference type="OrthoDB" id="9811597at2"/>
<dbReference type="InterPro" id="IPR037914">
    <property type="entry name" value="SpoVT-AbrB_sf"/>
</dbReference>
<evidence type="ECO:0000259" key="2">
    <source>
        <dbReference type="PROSITE" id="PS51740"/>
    </source>
</evidence>
<keyword evidence="4" id="KW-1185">Reference proteome</keyword>
<evidence type="ECO:0000313" key="4">
    <source>
        <dbReference type="Proteomes" id="UP000297348"/>
    </source>
</evidence>
<dbReference type="Gene3D" id="2.10.260.10">
    <property type="match status" value="1"/>
</dbReference>
<keyword evidence="1" id="KW-0238">DNA-binding</keyword>
<feature type="domain" description="SpoVT-AbrB" evidence="2">
    <location>
        <begin position="6"/>
        <end position="51"/>
    </location>
</feature>
<name>A0A4Z0JD64_9LACO</name>
<dbReference type="Proteomes" id="UP000297348">
    <property type="component" value="Unassembled WGS sequence"/>
</dbReference>
<accession>A0A4Z0JD64</accession>
<dbReference type="InterPro" id="IPR007159">
    <property type="entry name" value="SpoVT-AbrB_dom"/>
</dbReference>
<comment type="caution">
    <text evidence="3">The sequence shown here is derived from an EMBL/GenBank/DDBJ whole genome shotgun (WGS) entry which is preliminary data.</text>
</comment>
<dbReference type="SUPFAM" id="SSF89447">
    <property type="entry name" value="AbrB/MazE/MraZ-like"/>
    <property type="match status" value="1"/>
</dbReference>
<dbReference type="PROSITE" id="PS51740">
    <property type="entry name" value="SPOVT_ABRB"/>
    <property type="match status" value="1"/>
</dbReference>
<dbReference type="NCBIfam" id="TIGR01439">
    <property type="entry name" value="lp_hng_hel_AbrB"/>
    <property type="match status" value="1"/>
</dbReference>
<gene>
    <name evidence="3" type="ORF">EGT51_01645</name>
</gene>
<dbReference type="AlphaFoldDB" id="A0A4Z0JD64"/>
<dbReference type="SMART" id="SM00966">
    <property type="entry name" value="SpoVT_AbrB"/>
    <property type="match status" value="1"/>
</dbReference>
<evidence type="ECO:0000256" key="1">
    <source>
        <dbReference type="PROSITE-ProRule" id="PRU01076"/>
    </source>
</evidence>
<reference evidence="3 4" key="1">
    <citation type="submission" date="2018-10" db="EMBL/GenBank/DDBJ databases">
        <title>Lactobacillus sp. R7 and Lactobacillus sp. R19 isolated from fermented mustard green product of Taiwan.</title>
        <authorList>
            <person name="Lin S.-T."/>
        </authorList>
    </citation>
    <scope>NUCLEOTIDE SEQUENCE [LARGE SCALE GENOMIC DNA]</scope>
    <source>
        <strain evidence="3 4">BCRC 81129</strain>
    </source>
</reference>
<evidence type="ECO:0000313" key="3">
    <source>
        <dbReference type="EMBL" id="TGD20480.1"/>
    </source>
</evidence>
<dbReference type="RefSeq" id="WP_135367047.1">
    <property type="nucleotide sequence ID" value="NZ_RKLX01000001.1"/>
</dbReference>
<proteinExistence type="predicted"/>
<dbReference type="GO" id="GO:0003677">
    <property type="term" value="F:DNA binding"/>
    <property type="evidence" value="ECO:0007669"/>
    <property type="project" value="UniProtKB-UniRule"/>
</dbReference>
<dbReference type="Pfam" id="PF04014">
    <property type="entry name" value="MazE_antitoxin"/>
    <property type="match status" value="1"/>
</dbReference>
<sequence length="84" mass="9400">MKNVVNVKAKLSSKNQLTIPKAVRDSLGLTNQDKVIFQLSDGTVTLKKDTDFWHEVNQQAQVYGNLDTNELAWGNDQGDEVIPE</sequence>